<gene>
    <name evidence="3" type="ORF">APS55_04675</name>
</gene>
<reference evidence="4" key="1">
    <citation type="submission" date="2015-10" db="EMBL/GenBank/DDBJ databases">
        <title>Bioinformatic analysis of the first complete genome sequence of Lactobacillus kunkeei strain MP2, an Apis mellifera gut isolate.</title>
        <authorList>
            <person name="Asenjo F."/>
            <person name="Olmos A."/>
            <person name="Henriquez-Piskulich P."/>
            <person name="Aldea P."/>
            <person name="Ugalde J.A."/>
            <person name="Trombert A.N."/>
        </authorList>
    </citation>
    <scope>NUCLEOTIDE SEQUENCE [LARGE SCALE GENOMIC DNA]</scope>
    <source>
        <strain evidence="4">MP2</strain>
    </source>
</reference>
<dbReference type="GO" id="GO:0016887">
    <property type="term" value="F:ATP hydrolysis activity"/>
    <property type="evidence" value="ECO:0007669"/>
    <property type="project" value="InterPro"/>
</dbReference>
<dbReference type="InterPro" id="IPR027417">
    <property type="entry name" value="P-loop_NTPase"/>
</dbReference>
<dbReference type="KEGG" id="lku:APS55_04675"/>
<dbReference type="Proteomes" id="UP000067203">
    <property type="component" value="Chromosome"/>
</dbReference>
<evidence type="ECO:0008006" key="5">
    <source>
        <dbReference type="Google" id="ProtNLM"/>
    </source>
</evidence>
<accession>A0AAC8WCD5</accession>
<dbReference type="PANTHER" id="PTHR40396">
    <property type="entry name" value="ATPASE-LIKE PROTEIN"/>
    <property type="match status" value="1"/>
</dbReference>
<dbReference type="InterPro" id="IPR003959">
    <property type="entry name" value="ATPase_AAA_core"/>
</dbReference>
<feature type="domain" description="DUF4435" evidence="2">
    <location>
        <begin position="362"/>
        <end position="553"/>
    </location>
</feature>
<dbReference type="Pfam" id="PF14491">
    <property type="entry name" value="DUF4435"/>
    <property type="match status" value="1"/>
</dbReference>
<dbReference type="Pfam" id="PF13304">
    <property type="entry name" value="AAA_21"/>
    <property type="match status" value="1"/>
</dbReference>
<evidence type="ECO:0000313" key="3">
    <source>
        <dbReference type="EMBL" id="ALJ31566.1"/>
    </source>
</evidence>
<dbReference type="InterPro" id="IPR029492">
    <property type="entry name" value="DUF4435"/>
</dbReference>
<organism evidence="3 4">
    <name type="scientific">Apilactobacillus kunkeei</name>
    <dbReference type="NCBI Taxonomy" id="148814"/>
    <lineage>
        <taxon>Bacteria</taxon>
        <taxon>Bacillati</taxon>
        <taxon>Bacillota</taxon>
        <taxon>Bacilli</taxon>
        <taxon>Lactobacillales</taxon>
        <taxon>Lactobacillaceae</taxon>
        <taxon>Apilactobacillus</taxon>
    </lineage>
</organism>
<evidence type="ECO:0000313" key="4">
    <source>
        <dbReference type="Proteomes" id="UP000067203"/>
    </source>
</evidence>
<dbReference type="RefSeq" id="WP_034531466.1">
    <property type="nucleotide sequence ID" value="NZ_CP012920.1"/>
</dbReference>
<evidence type="ECO:0000259" key="1">
    <source>
        <dbReference type="Pfam" id="PF13304"/>
    </source>
</evidence>
<dbReference type="EMBL" id="CP012920">
    <property type="protein sequence ID" value="ALJ31566.1"/>
    <property type="molecule type" value="Genomic_DNA"/>
</dbReference>
<sequence>MTEENDLLNNLSTHSKKIVEKENIDSTYIDEMIDKIKSRYTQAFEEVNDTKSVQFKNLLSNVDGQINSALYINTYIELKKYLCLINDDLKKVDIINEMIETKRISVVVGGNGSGKSTFVNSLSNSGLKNLVVIPAQKNLFFVDGAFNREKETLDTYRPSYQKSFNVAVKKDGNNLRKAEEDIFYPFTMLITAIINDHAKQLLEDDGNKDTNSKWEDVKQIWKRIIPDISFDIESVNRFPIPVRNGMKYSFNELSDGEKCILFYIGNILVAPKDSVIVIDEPETFINPSVYNKLWDILIEERDDCRFIFTSHNIDFINGRTGATIVWCKNFIPNENHELKVLEENDNLPNSLLTELLGSKKEILFCEGKRNSYDYKILSSIYIDKYTVIPVGGHDRVISYTEAVNANKDMLENKAVGIIDRDGLDDDQVNGLKKTKVYCLPYNEIEMMLIDEEIIKYVLSTSNSNDKVINKIDDFKREFFELLKQNENRIINILLKNIIEMKLKSSFINTKKDRDVKIGFENAIKRIDVDSIETGIESNLRNVIDTCNYEKALKLCPLKNEVLKDLVNKTLQADYENFIVGVIQNNKEAQRIMGKLMSIEER</sequence>
<protein>
    <recommendedName>
        <fullName evidence="5">ATPase AAA-type core domain-containing protein</fullName>
    </recommendedName>
</protein>
<dbReference type="GO" id="GO:0005524">
    <property type="term" value="F:ATP binding"/>
    <property type="evidence" value="ECO:0007669"/>
    <property type="project" value="InterPro"/>
</dbReference>
<dbReference type="Gene3D" id="3.40.50.300">
    <property type="entry name" value="P-loop containing nucleotide triphosphate hydrolases"/>
    <property type="match status" value="1"/>
</dbReference>
<feature type="domain" description="ATPase AAA-type core" evidence="1">
    <location>
        <begin position="249"/>
        <end position="313"/>
    </location>
</feature>
<reference evidence="3 4" key="2">
    <citation type="journal article" date="2016" name="PeerJ">
        <title>Genome sequencing and analysis of the first complete genome of Lactobacillus kunkeei strain MP2, an Apis mellifera gut isolate.</title>
        <authorList>
            <person name="Asenjo F."/>
            <person name="Olmos A."/>
            <person name="Henriquez-Piskulich P."/>
            <person name="Polanco V."/>
            <person name="Aldea P."/>
            <person name="Ugalde J.A."/>
            <person name="Trombert A.N."/>
        </authorList>
    </citation>
    <scope>NUCLEOTIDE SEQUENCE [LARGE SCALE GENOMIC DNA]</scope>
    <source>
        <strain evidence="3 4">MP2</strain>
    </source>
</reference>
<proteinExistence type="predicted"/>
<name>A0AAC8WCD5_9LACO</name>
<dbReference type="SUPFAM" id="SSF52540">
    <property type="entry name" value="P-loop containing nucleoside triphosphate hydrolases"/>
    <property type="match status" value="1"/>
</dbReference>
<evidence type="ECO:0000259" key="2">
    <source>
        <dbReference type="Pfam" id="PF14491"/>
    </source>
</evidence>
<dbReference type="PANTHER" id="PTHR40396:SF1">
    <property type="entry name" value="ATPASE AAA-TYPE CORE DOMAIN-CONTAINING PROTEIN"/>
    <property type="match status" value="1"/>
</dbReference>
<dbReference type="AlphaFoldDB" id="A0AAC8WCD5"/>